<dbReference type="Pfam" id="PF07589">
    <property type="entry name" value="PEP-CTERM"/>
    <property type="match status" value="1"/>
</dbReference>
<gene>
    <name evidence="3" type="ORF">GCM10022268_01370</name>
</gene>
<organism evidence="3 4">
    <name type="scientific">Sphingomonas cynarae</name>
    <dbReference type="NCBI Taxonomy" id="930197"/>
    <lineage>
        <taxon>Bacteria</taxon>
        <taxon>Pseudomonadati</taxon>
        <taxon>Pseudomonadota</taxon>
        <taxon>Alphaproteobacteria</taxon>
        <taxon>Sphingomonadales</taxon>
        <taxon>Sphingomonadaceae</taxon>
        <taxon>Sphingomonas</taxon>
    </lineage>
</organism>
<comment type="caution">
    <text evidence="3">The sequence shown here is derived from an EMBL/GenBank/DDBJ whole genome shotgun (WGS) entry which is preliminary data.</text>
</comment>
<reference evidence="4" key="1">
    <citation type="journal article" date="2019" name="Int. J. Syst. Evol. Microbiol.">
        <title>The Global Catalogue of Microorganisms (GCM) 10K type strain sequencing project: providing services to taxonomists for standard genome sequencing and annotation.</title>
        <authorList>
            <consortium name="The Broad Institute Genomics Platform"/>
            <consortium name="The Broad Institute Genome Sequencing Center for Infectious Disease"/>
            <person name="Wu L."/>
            <person name="Ma J."/>
        </authorList>
    </citation>
    <scope>NUCLEOTIDE SEQUENCE [LARGE SCALE GENOMIC DNA]</scope>
    <source>
        <strain evidence="4">JCM 17498</strain>
    </source>
</reference>
<feature type="domain" description="Ice-binding protein C-terminal" evidence="2">
    <location>
        <begin position="167"/>
        <end position="192"/>
    </location>
</feature>
<protein>
    <recommendedName>
        <fullName evidence="2">Ice-binding protein C-terminal domain-containing protein</fullName>
    </recommendedName>
</protein>
<dbReference type="NCBIfam" id="NF033208">
    <property type="entry name" value="choice_anch_E"/>
    <property type="match status" value="1"/>
</dbReference>
<dbReference type="EMBL" id="BAABBF010000001">
    <property type="protein sequence ID" value="GAA3694278.1"/>
    <property type="molecule type" value="Genomic_DNA"/>
</dbReference>
<proteinExistence type="predicted"/>
<accession>A0ABP7CQ14</accession>
<sequence>MSNFFRTVAIAAAAICAASSASAATITYTDANRGPVFLPRFDSSLGTLQSVSFDNRYSVTASYIYNSLPGSPAPMVRIFGTIGEPAYGQVMVNEVVQSYFSAANQISVNIVKTANPIFTADLGGYIGTGSFVLGFYSLVAPGYAPALSGGSFSNVSVTYTYLAGAGAVPEPATWAMMLAGFGMVAGATRYRRRKTVIAFG</sequence>
<keyword evidence="4" id="KW-1185">Reference proteome</keyword>
<evidence type="ECO:0000259" key="2">
    <source>
        <dbReference type="Pfam" id="PF07589"/>
    </source>
</evidence>
<dbReference type="InterPro" id="IPR013424">
    <property type="entry name" value="Ice-binding_C"/>
</dbReference>
<feature type="signal peptide" evidence="1">
    <location>
        <begin position="1"/>
        <end position="23"/>
    </location>
</feature>
<dbReference type="NCBIfam" id="NF035944">
    <property type="entry name" value="PEPxxWA-CTERM"/>
    <property type="match status" value="1"/>
</dbReference>
<feature type="chain" id="PRO_5046139548" description="Ice-binding protein C-terminal domain-containing protein" evidence="1">
    <location>
        <begin position="24"/>
        <end position="200"/>
    </location>
</feature>
<dbReference type="NCBIfam" id="TIGR02595">
    <property type="entry name" value="PEP_CTERM"/>
    <property type="match status" value="1"/>
</dbReference>
<evidence type="ECO:0000313" key="3">
    <source>
        <dbReference type="EMBL" id="GAA3694278.1"/>
    </source>
</evidence>
<dbReference type="Proteomes" id="UP001500523">
    <property type="component" value="Unassembled WGS sequence"/>
</dbReference>
<name>A0ABP7CQ14_9SPHN</name>
<evidence type="ECO:0000313" key="4">
    <source>
        <dbReference type="Proteomes" id="UP001500523"/>
    </source>
</evidence>
<evidence type="ECO:0000256" key="1">
    <source>
        <dbReference type="SAM" id="SignalP"/>
    </source>
</evidence>
<keyword evidence="1" id="KW-0732">Signal</keyword>